<protein>
    <recommendedName>
        <fullName evidence="5">Lipoprotein</fullName>
    </recommendedName>
</protein>
<reference evidence="3 4" key="1">
    <citation type="submission" date="2016-01" db="EMBL/GenBank/DDBJ databases">
        <title>The new phylogeny of the genus Mycobacterium.</title>
        <authorList>
            <person name="Tarcisio F."/>
            <person name="Conor M."/>
            <person name="Antonella G."/>
            <person name="Elisabetta G."/>
            <person name="Giulia F.S."/>
            <person name="Sara T."/>
            <person name="Anna F."/>
            <person name="Clotilde B."/>
            <person name="Roberto B."/>
            <person name="Veronica D.S."/>
            <person name="Fabio R."/>
            <person name="Monica P."/>
            <person name="Olivier J."/>
            <person name="Enrico T."/>
            <person name="Nicola S."/>
        </authorList>
    </citation>
    <scope>NUCLEOTIDE SEQUENCE [LARGE SCALE GENOMIC DNA]</scope>
    <source>
        <strain evidence="3 4">DSM 44243</strain>
    </source>
</reference>
<evidence type="ECO:0008006" key="5">
    <source>
        <dbReference type="Google" id="ProtNLM"/>
    </source>
</evidence>
<feature type="chain" id="PRO_5010881757" description="Lipoprotein" evidence="2">
    <location>
        <begin position="31"/>
        <end position="185"/>
    </location>
</feature>
<feature type="region of interest" description="Disordered" evidence="1">
    <location>
        <begin position="27"/>
        <end position="84"/>
    </location>
</feature>
<accession>A0A1X1RVY7</accession>
<evidence type="ECO:0000313" key="4">
    <source>
        <dbReference type="Proteomes" id="UP000193907"/>
    </source>
</evidence>
<dbReference type="Proteomes" id="UP000193907">
    <property type="component" value="Unassembled WGS sequence"/>
</dbReference>
<sequence length="185" mass="18731">MLLVVRSKPIALAAALLLAGWGVASGVATADPTPSPQPHQPGPGQPGPGPGPGPGHGPGPAQPQPGQPQAQGQPKTTIDHDGKYVVGTDIAPGVYTSAGPVNKGACYWKRLGSGDNGNEILDSAMTKKPQVVQIEASDKAFKTDGCQPWQKNDSANPDAGRSPAETKAGMDILNGILNGAQPPKS</sequence>
<name>A0A1X1RVY7_MYCCE</name>
<proteinExistence type="predicted"/>
<keyword evidence="4" id="KW-1185">Reference proteome</keyword>
<dbReference type="AlphaFoldDB" id="A0A1X1RVY7"/>
<organism evidence="3 4">
    <name type="scientific">Mycobacterium celatum</name>
    <dbReference type="NCBI Taxonomy" id="28045"/>
    <lineage>
        <taxon>Bacteria</taxon>
        <taxon>Bacillati</taxon>
        <taxon>Actinomycetota</taxon>
        <taxon>Actinomycetes</taxon>
        <taxon>Mycobacteriales</taxon>
        <taxon>Mycobacteriaceae</taxon>
        <taxon>Mycobacterium</taxon>
    </lineage>
</organism>
<feature type="region of interest" description="Disordered" evidence="1">
    <location>
        <begin position="143"/>
        <end position="169"/>
    </location>
</feature>
<gene>
    <name evidence="3" type="ORF">AWB95_03145</name>
</gene>
<keyword evidence="2" id="KW-0732">Signal</keyword>
<evidence type="ECO:0000313" key="3">
    <source>
        <dbReference type="EMBL" id="ORV18494.1"/>
    </source>
</evidence>
<evidence type="ECO:0000256" key="1">
    <source>
        <dbReference type="SAM" id="MobiDB-lite"/>
    </source>
</evidence>
<comment type="caution">
    <text evidence="3">The sequence shown here is derived from an EMBL/GenBank/DDBJ whole genome shotgun (WGS) entry which is preliminary data.</text>
</comment>
<dbReference type="EMBL" id="LQOM01000014">
    <property type="protein sequence ID" value="ORV18494.1"/>
    <property type="molecule type" value="Genomic_DNA"/>
</dbReference>
<feature type="compositionally biased region" description="Pro residues" evidence="1">
    <location>
        <begin position="33"/>
        <end position="66"/>
    </location>
</feature>
<feature type="signal peptide" evidence="2">
    <location>
        <begin position="1"/>
        <end position="30"/>
    </location>
</feature>
<dbReference type="STRING" id="28045.AWB95_03145"/>
<evidence type="ECO:0000256" key="2">
    <source>
        <dbReference type="SAM" id="SignalP"/>
    </source>
</evidence>